<evidence type="ECO:0008006" key="8">
    <source>
        <dbReference type="Google" id="ProtNLM"/>
    </source>
</evidence>
<dbReference type="Proteomes" id="UP001141552">
    <property type="component" value="Unassembled WGS sequence"/>
</dbReference>
<comment type="caution">
    <text evidence="6">The sequence shown here is derived from an EMBL/GenBank/DDBJ whole genome shotgun (WGS) entry which is preliminary data.</text>
</comment>
<dbReference type="InterPro" id="IPR044295">
    <property type="entry name" value="BIM1/2/3"/>
</dbReference>
<evidence type="ECO:0000313" key="7">
    <source>
        <dbReference type="Proteomes" id="UP001141552"/>
    </source>
</evidence>
<feature type="region of interest" description="Disordered" evidence="5">
    <location>
        <begin position="274"/>
        <end position="319"/>
    </location>
</feature>
<dbReference type="EMBL" id="JAKUCV010005019">
    <property type="protein sequence ID" value="KAJ4833091.1"/>
    <property type="molecule type" value="Genomic_DNA"/>
</dbReference>
<protein>
    <recommendedName>
        <fullName evidence="8">BHLH domain-containing protein</fullName>
    </recommendedName>
</protein>
<feature type="compositionally biased region" description="Basic and acidic residues" evidence="5">
    <location>
        <begin position="219"/>
        <end position="230"/>
    </location>
</feature>
<feature type="compositionally biased region" description="Basic and acidic residues" evidence="5">
    <location>
        <begin position="49"/>
        <end position="65"/>
    </location>
</feature>
<evidence type="ECO:0000256" key="2">
    <source>
        <dbReference type="ARBA" id="ARBA00023015"/>
    </source>
</evidence>
<evidence type="ECO:0000256" key="3">
    <source>
        <dbReference type="ARBA" id="ARBA00023163"/>
    </source>
</evidence>
<reference evidence="6" key="1">
    <citation type="submission" date="2022-02" db="EMBL/GenBank/DDBJ databases">
        <authorList>
            <person name="Henning P.M."/>
            <person name="McCubbin A.G."/>
            <person name="Shore J.S."/>
        </authorList>
    </citation>
    <scope>NUCLEOTIDE SEQUENCE</scope>
    <source>
        <strain evidence="6">F60SS</strain>
        <tissue evidence="6">Leaves</tissue>
    </source>
</reference>
<dbReference type="SUPFAM" id="SSF47459">
    <property type="entry name" value="HLH, helix-loop-helix DNA-binding domain"/>
    <property type="match status" value="1"/>
</dbReference>
<dbReference type="GO" id="GO:0005634">
    <property type="term" value="C:nucleus"/>
    <property type="evidence" value="ECO:0007669"/>
    <property type="project" value="UniProtKB-SubCell"/>
</dbReference>
<dbReference type="PANTHER" id="PTHR46412:SF9">
    <property type="entry name" value="TRANSCRIPTION FACTOR BIM3"/>
    <property type="match status" value="1"/>
</dbReference>
<reference evidence="6" key="2">
    <citation type="journal article" date="2023" name="Plants (Basel)">
        <title>Annotation of the Turnera subulata (Passifloraceae) Draft Genome Reveals the S-Locus Evolved after the Divergence of Turneroideae from Passifloroideae in a Stepwise Manner.</title>
        <authorList>
            <person name="Henning P.M."/>
            <person name="Roalson E.H."/>
            <person name="Mir W."/>
            <person name="McCubbin A.G."/>
            <person name="Shore J.S."/>
        </authorList>
    </citation>
    <scope>NUCLEOTIDE SEQUENCE</scope>
    <source>
        <strain evidence="6">F60SS</strain>
    </source>
</reference>
<dbReference type="GO" id="GO:0003700">
    <property type="term" value="F:DNA-binding transcription factor activity"/>
    <property type="evidence" value="ECO:0007669"/>
    <property type="project" value="InterPro"/>
</dbReference>
<dbReference type="AlphaFoldDB" id="A0A9Q0FMK7"/>
<proteinExistence type="predicted"/>
<accession>A0A9Q0FMK7</accession>
<feature type="region of interest" description="Disordered" evidence="5">
    <location>
        <begin position="206"/>
        <end position="237"/>
    </location>
</feature>
<organism evidence="6 7">
    <name type="scientific">Turnera subulata</name>
    <dbReference type="NCBI Taxonomy" id="218843"/>
    <lineage>
        <taxon>Eukaryota</taxon>
        <taxon>Viridiplantae</taxon>
        <taxon>Streptophyta</taxon>
        <taxon>Embryophyta</taxon>
        <taxon>Tracheophyta</taxon>
        <taxon>Spermatophyta</taxon>
        <taxon>Magnoliopsida</taxon>
        <taxon>eudicotyledons</taxon>
        <taxon>Gunneridae</taxon>
        <taxon>Pentapetalae</taxon>
        <taxon>rosids</taxon>
        <taxon>fabids</taxon>
        <taxon>Malpighiales</taxon>
        <taxon>Passifloraceae</taxon>
        <taxon>Turnera</taxon>
    </lineage>
</organism>
<comment type="subcellular location">
    <subcellularLocation>
        <location evidence="1">Nucleus</location>
    </subcellularLocation>
</comment>
<dbReference type="OrthoDB" id="690068at2759"/>
<name>A0A9Q0FMK7_9ROSI</name>
<sequence length="319" mass="34833">MVKSSTRSPHDEEEDAEDYDSSSYKGEGVAVKGDGKSSEQKPNTHRSKHSETEQRRRSKINERQASKDSVVEYIQFLQEKLQMYEGAYPGWSQEPAKLIPWKNHLSSVEGLMDHSQVMKNGSAHDGVLASVQNAMESDIGGALIYRGADHSAASPPAVTFNTQMQSNAFASVERAGLPVHSLQESVPDAENMAYQLHSQLWQDRPCATEGTAPNNLLDGHGELASHHGSPDDSNVSKAYSKGVMDTLTQALRLSGVDLSRTNISVQIDVSKRSNGGVTSLASSAKENRYPENQVTAQTGARSFVEDSDPACKRQRTERS</sequence>
<gene>
    <name evidence="6" type="ORF">Tsubulata_001071</name>
</gene>
<dbReference type="PANTHER" id="PTHR46412">
    <property type="entry name" value="BES1-INTERACTING MYC-LIKE PROTEIN"/>
    <property type="match status" value="1"/>
</dbReference>
<keyword evidence="2" id="KW-0805">Transcription regulation</keyword>
<evidence type="ECO:0000256" key="5">
    <source>
        <dbReference type="SAM" id="MobiDB-lite"/>
    </source>
</evidence>
<evidence type="ECO:0000313" key="6">
    <source>
        <dbReference type="EMBL" id="KAJ4833091.1"/>
    </source>
</evidence>
<dbReference type="GO" id="GO:0046983">
    <property type="term" value="F:protein dimerization activity"/>
    <property type="evidence" value="ECO:0007669"/>
    <property type="project" value="InterPro"/>
</dbReference>
<feature type="compositionally biased region" description="Basic and acidic residues" evidence="5">
    <location>
        <begin position="309"/>
        <end position="319"/>
    </location>
</feature>
<evidence type="ECO:0000256" key="1">
    <source>
        <dbReference type="ARBA" id="ARBA00004123"/>
    </source>
</evidence>
<feature type="compositionally biased region" description="Acidic residues" evidence="5">
    <location>
        <begin position="11"/>
        <end position="20"/>
    </location>
</feature>
<keyword evidence="4" id="KW-0539">Nucleus</keyword>
<feature type="compositionally biased region" description="Polar residues" evidence="5">
    <location>
        <begin position="274"/>
        <end position="300"/>
    </location>
</feature>
<keyword evidence="3" id="KW-0804">Transcription</keyword>
<dbReference type="GO" id="GO:0006351">
    <property type="term" value="P:DNA-templated transcription"/>
    <property type="evidence" value="ECO:0007669"/>
    <property type="project" value="InterPro"/>
</dbReference>
<dbReference type="InterPro" id="IPR036638">
    <property type="entry name" value="HLH_DNA-bd_sf"/>
</dbReference>
<evidence type="ECO:0000256" key="4">
    <source>
        <dbReference type="ARBA" id="ARBA00023242"/>
    </source>
</evidence>
<keyword evidence="7" id="KW-1185">Reference proteome</keyword>
<feature type="region of interest" description="Disordered" evidence="5">
    <location>
        <begin position="1"/>
        <end position="65"/>
    </location>
</feature>